<dbReference type="AlphaFoldDB" id="A0AAW7MG22"/>
<reference evidence="1" key="1">
    <citation type="submission" date="2018-04" db="EMBL/GenBank/DDBJ databases">
        <authorList>
            <person name="Jy Z."/>
        </authorList>
    </citation>
    <scope>NUCLEOTIDE SEQUENCE</scope>
    <source>
        <strain evidence="2">AS13</strain>
        <strain evidence="1">LA18</strain>
    </source>
</reference>
<comment type="caution">
    <text evidence="1">The sequence shown here is derived from an EMBL/GenBank/DDBJ whole genome shotgun (WGS) entry which is preliminary data.</text>
</comment>
<dbReference type="RefSeq" id="WP_301233090.1">
    <property type="nucleotide sequence ID" value="NZ_QAIC01000008.1"/>
</dbReference>
<name>A0AAW7MG22_9BURK</name>
<keyword evidence="3" id="KW-1185">Reference proteome</keyword>
<organism evidence="1 4">
    <name type="scientific">Pandoraea cepalis</name>
    <dbReference type="NCBI Taxonomy" id="2508294"/>
    <lineage>
        <taxon>Bacteria</taxon>
        <taxon>Pseudomonadati</taxon>
        <taxon>Pseudomonadota</taxon>
        <taxon>Betaproteobacteria</taxon>
        <taxon>Burkholderiales</taxon>
        <taxon>Burkholderiaceae</taxon>
        <taxon>Pandoraea</taxon>
    </lineage>
</organism>
<dbReference type="EMBL" id="QAID01000005">
    <property type="protein sequence ID" value="MDN4576530.1"/>
    <property type="molecule type" value="Genomic_DNA"/>
</dbReference>
<protein>
    <submittedName>
        <fullName evidence="1">Uncharacterized protein</fullName>
    </submittedName>
</protein>
<dbReference type="Proteomes" id="UP001172791">
    <property type="component" value="Unassembled WGS sequence"/>
</dbReference>
<proteinExistence type="predicted"/>
<accession>A0AAW7MG22</accession>
<evidence type="ECO:0000313" key="4">
    <source>
        <dbReference type="Proteomes" id="UP001172791"/>
    </source>
</evidence>
<evidence type="ECO:0000313" key="2">
    <source>
        <dbReference type="EMBL" id="MDN4576530.1"/>
    </source>
</evidence>
<gene>
    <name evidence="1" type="ORF">DBA34_00065</name>
    <name evidence="2" type="ORF">DBB29_00040</name>
</gene>
<sequence length="93" mass="10605">MAVEIDRLLPLDVTSDEVRIFHVVEWVDTVGRWFVDVFPELGSRNECARAAADAGAKRVAVYEMYTPFVCDLDGARDYATDHQRCMEERGTIH</sequence>
<dbReference type="Proteomes" id="UP001172788">
    <property type="component" value="Unassembled WGS sequence"/>
</dbReference>
<evidence type="ECO:0000313" key="1">
    <source>
        <dbReference type="EMBL" id="MDN4571677.1"/>
    </source>
</evidence>
<dbReference type="EMBL" id="QAIC01000008">
    <property type="protein sequence ID" value="MDN4571677.1"/>
    <property type="molecule type" value="Genomic_DNA"/>
</dbReference>
<evidence type="ECO:0000313" key="3">
    <source>
        <dbReference type="Proteomes" id="UP001172788"/>
    </source>
</evidence>